<dbReference type="Pfam" id="PF00083">
    <property type="entry name" value="Sugar_tr"/>
    <property type="match status" value="1"/>
</dbReference>
<comment type="similarity">
    <text evidence="2 7">Belongs to the major facilitator superfamily. Sugar transporter (TC 2.A.1.1) family.</text>
</comment>
<reference evidence="11 12" key="1">
    <citation type="submission" date="2016-10" db="EMBL/GenBank/DDBJ databases">
        <authorList>
            <person name="Cai Z."/>
        </authorList>
    </citation>
    <scope>NUCLEOTIDE SEQUENCE [LARGE SCALE GENOMIC DNA]</scope>
</reference>
<feature type="transmembrane region" description="Helical" evidence="9">
    <location>
        <begin position="29"/>
        <end position="50"/>
    </location>
</feature>
<dbReference type="STRING" id="3088.A0A383VP60"/>
<feature type="transmembrane region" description="Helical" evidence="9">
    <location>
        <begin position="335"/>
        <end position="357"/>
    </location>
</feature>
<dbReference type="Proteomes" id="UP000256970">
    <property type="component" value="Unassembled WGS sequence"/>
</dbReference>
<gene>
    <name evidence="11" type="ORF">BQ4739_LOCUS7008</name>
</gene>
<accession>A0A383VP60</accession>
<dbReference type="GO" id="GO:0016020">
    <property type="term" value="C:membrane"/>
    <property type="evidence" value="ECO:0007669"/>
    <property type="project" value="UniProtKB-SubCell"/>
</dbReference>
<dbReference type="GO" id="GO:1904659">
    <property type="term" value="P:D-glucose transmembrane transport"/>
    <property type="evidence" value="ECO:0007669"/>
    <property type="project" value="TreeGrafter"/>
</dbReference>
<evidence type="ECO:0000256" key="3">
    <source>
        <dbReference type="ARBA" id="ARBA00022448"/>
    </source>
</evidence>
<dbReference type="SUPFAM" id="SSF103473">
    <property type="entry name" value="MFS general substrate transporter"/>
    <property type="match status" value="1"/>
</dbReference>
<feature type="transmembrane region" description="Helical" evidence="9">
    <location>
        <begin position="470"/>
        <end position="489"/>
    </location>
</feature>
<organism evidence="11 12">
    <name type="scientific">Tetradesmus obliquus</name>
    <name type="common">Green alga</name>
    <name type="synonym">Acutodesmus obliquus</name>
    <dbReference type="NCBI Taxonomy" id="3088"/>
    <lineage>
        <taxon>Eukaryota</taxon>
        <taxon>Viridiplantae</taxon>
        <taxon>Chlorophyta</taxon>
        <taxon>core chlorophytes</taxon>
        <taxon>Chlorophyceae</taxon>
        <taxon>CS clade</taxon>
        <taxon>Sphaeropleales</taxon>
        <taxon>Scenedesmaceae</taxon>
        <taxon>Tetradesmus</taxon>
    </lineage>
</organism>
<dbReference type="AlphaFoldDB" id="A0A383VP60"/>
<dbReference type="InterPro" id="IPR020846">
    <property type="entry name" value="MFS_dom"/>
</dbReference>
<keyword evidence="4 9" id="KW-0812">Transmembrane</keyword>
<keyword evidence="5 9" id="KW-1133">Transmembrane helix</keyword>
<dbReference type="PANTHER" id="PTHR48023:SF4">
    <property type="entry name" value="D-XYLOSE-PROTON SYMPORTER-LIKE 2"/>
    <property type="match status" value="1"/>
</dbReference>
<dbReference type="Gene3D" id="1.20.1250.20">
    <property type="entry name" value="MFS general substrate transporter like domains"/>
    <property type="match status" value="1"/>
</dbReference>
<comment type="subcellular location">
    <subcellularLocation>
        <location evidence="1">Membrane</location>
        <topology evidence="1">Multi-pass membrane protein</topology>
    </subcellularLocation>
</comment>
<feature type="transmembrane region" description="Helical" evidence="9">
    <location>
        <begin position="109"/>
        <end position="130"/>
    </location>
</feature>
<dbReference type="CDD" id="cd17362">
    <property type="entry name" value="MFS_GLUT10_12_Class3_like"/>
    <property type="match status" value="1"/>
</dbReference>
<evidence type="ECO:0000256" key="5">
    <source>
        <dbReference type="ARBA" id="ARBA00022989"/>
    </source>
</evidence>
<dbReference type="EMBL" id="FNXT01000719">
    <property type="protein sequence ID" value="SZX66609.1"/>
    <property type="molecule type" value="Genomic_DNA"/>
</dbReference>
<evidence type="ECO:0000313" key="11">
    <source>
        <dbReference type="EMBL" id="SZX66609.1"/>
    </source>
</evidence>
<evidence type="ECO:0000256" key="7">
    <source>
        <dbReference type="RuleBase" id="RU003346"/>
    </source>
</evidence>
<feature type="transmembrane region" description="Helical" evidence="9">
    <location>
        <begin position="167"/>
        <end position="189"/>
    </location>
</feature>
<evidence type="ECO:0000256" key="9">
    <source>
        <dbReference type="SAM" id="Phobius"/>
    </source>
</evidence>
<dbReference type="InterPro" id="IPR050820">
    <property type="entry name" value="MFS_Sugar_Transporter"/>
</dbReference>
<feature type="transmembrane region" description="Helical" evidence="9">
    <location>
        <begin position="136"/>
        <end position="155"/>
    </location>
</feature>
<dbReference type="PROSITE" id="PS00217">
    <property type="entry name" value="SUGAR_TRANSPORT_2"/>
    <property type="match status" value="1"/>
</dbReference>
<dbReference type="InterPro" id="IPR003663">
    <property type="entry name" value="Sugar/inositol_transpt"/>
</dbReference>
<dbReference type="InterPro" id="IPR005829">
    <property type="entry name" value="Sugar_transporter_CS"/>
</dbReference>
<dbReference type="GO" id="GO:0005737">
    <property type="term" value="C:cytoplasm"/>
    <property type="evidence" value="ECO:0007669"/>
    <property type="project" value="UniProtKB-ARBA"/>
</dbReference>
<dbReference type="NCBIfam" id="TIGR00879">
    <property type="entry name" value="SP"/>
    <property type="match status" value="1"/>
</dbReference>
<evidence type="ECO:0000256" key="2">
    <source>
        <dbReference type="ARBA" id="ARBA00010992"/>
    </source>
</evidence>
<evidence type="ECO:0000313" key="12">
    <source>
        <dbReference type="Proteomes" id="UP000256970"/>
    </source>
</evidence>
<feature type="domain" description="Major facilitator superfamily (MFS) profile" evidence="10">
    <location>
        <begin position="35"/>
        <end position="493"/>
    </location>
</feature>
<dbReference type="FunFam" id="1.20.1250.20:FF:000118">
    <property type="entry name" value="D-xylose-proton symporter-like 3, chloroplastic"/>
    <property type="match status" value="1"/>
</dbReference>
<sequence>MQDSRETEPLVECQGSESKPVQGSDTVDWLATGLCFIFPAVGGLLFGYDIGASSGVLASLTNPQLSGTDWYALSSFQSGLVVSMSLLGALLGSLIALASGNRLGRRTELLMAAGLYGVGAGGLGVAGSLGPLLACRVLYGLGIGFAMHAAPAYIAETSPPSVRGLLISLKEAMIVGGILAGYFAGYTFIDEVGGWRSMYGVAAPLALLLGVGMATLPESPRWLLLSGASRQEALAALVRCEGRRAADLTLAAAEVDGMADNLQLAAASSSSSSSSGGGGLLSSLGLELFSSSRYYRPLLVGMSLMLFQQITGQPSVLYYASQIFERAGFAGGKDAAGVAVLLGSFKLLMTLVAVASVDKLGRRPLLLFGVSGMVAALLALTAAQGGVDAANAAAAGGTGAAWLSAGALLVYVGCYQISFGPISWLIVGEVFPLAVRSQAIALATFVNFASNFGVSLVLPSLQDGVGMQATYGLFALIGVAAVANIYYNVPETKNKTLEQIEALWRKD</sequence>
<dbReference type="InterPro" id="IPR036259">
    <property type="entry name" value="MFS_trans_sf"/>
</dbReference>
<proteinExistence type="inferred from homology"/>
<dbReference type="InterPro" id="IPR005828">
    <property type="entry name" value="MFS_sugar_transport-like"/>
</dbReference>
<feature type="transmembrane region" description="Helical" evidence="9">
    <location>
        <begin position="403"/>
        <end position="427"/>
    </location>
</feature>
<feature type="transmembrane region" description="Helical" evidence="9">
    <location>
        <begin position="70"/>
        <end position="97"/>
    </location>
</feature>
<keyword evidence="3 7" id="KW-0813">Transport</keyword>
<keyword evidence="12" id="KW-1185">Reference proteome</keyword>
<name>A0A383VP60_TETOB</name>
<protein>
    <recommendedName>
        <fullName evidence="10">Major facilitator superfamily (MFS) profile domain-containing protein</fullName>
    </recommendedName>
</protein>
<evidence type="ECO:0000256" key="1">
    <source>
        <dbReference type="ARBA" id="ARBA00004141"/>
    </source>
</evidence>
<dbReference type="GO" id="GO:0022857">
    <property type="term" value="F:transmembrane transporter activity"/>
    <property type="evidence" value="ECO:0007669"/>
    <property type="project" value="InterPro"/>
</dbReference>
<dbReference type="PRINTS" id="PR00171">
    <property type="entry name" value="SUGRTRNSPORT"/>
</dbReference>
<feature type="region of interest" description="Disordered" evidence="8">
    <location>
        <begin position="1"/>
        <end position="23"/>
    </location>
</feature>
<feature type="transmembrane region" description="Helical" evidence="9">
    <location>
        <begin position="364"/>
        <end position="383"/>
    </location>
</feature>
<keyword evidence="6 9" id="KW-0472">Membrane</keyword>
<dbReference type="PANTHER" id="PTHR48023">
    <property type="entry name" value="D-XYLOSE-PROTON SYMPORTER-LIKE 2"/>
    <property type="match status" value="1"/>
</dbReference>
<dbReference type="PROSITE" id="PS50850">
    <property type="entry name" value="MFS"/>
    <property type="match status" value="1"/>
</dbReference>
<evidence type="ECO:0000256" key="8">
    <source>
        <dbReference type="SAM" id="MobiDB-lite"/>
    </source>
</evidence>
<evidence type="ECO:0000256" key="6">
    <source>
        <dbReference type="ARBA" id="ARBA00023136"/>
    </source>
</evidence>
<dbReference type="PROSITE" id="PS00216">
    <property type="entry name" value="SUGAR_TRANSPORT_1"/>
    <property type="match status" value="1"/>
</dbReference>
<feature type="transmembrane region" description="Helical" evidence="9">
    <location>
        <begin position="195"/>
        <end position="216"/>
    </location>
</feature>
<evidence type="ECO:0000256" key="4">
    <source>
        <dbReference type="ARBA" id="ARBA00022692"/>
    </source>
</evidence>
<evidence type="ECO:0000259" key="10">
    <source>
        <dbReference type="PROSITE" id="PS50850"/>
    </source>
</evidence>